<dbReference type="EMBL" id="JYDU01000049">
    <property type="protein sequence ID" value="KRX95993.1"/>
    <property type="molecule type" value="Genomic_DNA"/>
</dbReference>
<gene>
    <name evidence="1" type="ORF">T4E_304</name>
</gene>
<proteinExistence type="predicted"/>
<dbReference type="AlphaFoldDB" id="A0A0V0Y8H5"/>
<accession>A0A0V0Y8H5</accession>
<comment type="caution">
    <text evidence="1">The sequence shown here is derived from an EMBL/GenBank/DDBJ whole genome shotgun (WGS) entry which is preliminary data.</text>
</comment>
<sequence>MALKAGCCVLGLPSGPAEHLNRMEDSGLVRLMLSTCLWVLSSMRSQIYDYGTIRSIIMMYYQRANMVAFYYCGEFKFQVNLHSLVTMFAISTAMRLCDM</sequence>
<dbReference type="Proteomes" id="UP000054815">
    <property type="component" value="Unassembled WGS sequence"/>
</dbReference>
<evidence type="ECO:0000313" key="2">
    <source>
        <dbReference type="Proteomes" id="UP000054815"/>
    </source>
</evidence>
<evidence type="ECO:0000313" key="1">
    <source>
        <dbReference type="EMBL" id="KRX95993.1"/>
    </source>
</evidence>
<name>A0A0V0Y8H5_TRIPS</name>
<organism evidence="1 2">
    <name type="scientific">Trichinella pseudospiralis</name>
    <name type="common">Parasitic roundworm</name>
    <dbReference type="NCBI Taxonomy" id="6337"/>
    <lineage>
        <taxon>Eukaryota</taxon>
        <taxon>Metazoa</taxon>
        <taxon>Ecdysozoa</taxon>
        <taxon>Nematoda</taxon>
        <taxon>Enoplea</taxon>
        <taxon>Dorylaimia</taxon>
        <taxon>Trichinellida</taxon>
        <taxon>Trichinellidae</taxon>
        <taxon>Trichinella</taxon>
    </lineage>
</organism>
<reference evidence="1 2" key="1">
    <citation type="submission" date="2015-01" db="EMBL/GenBank/DDBJ databases">
        <title>Evolution of Trichinella species and genotypes.</title>
        <authorList>
            <person name="Korhonen P.K."/>
            <person name="Edoardo P."/>
            <person name="Giuseppe L.R."/>
            <person name="Gasser R.B."/>
        </authorList>
    </citation>
    <scope>NUCLEOTIDE SEQUENCE [LARGE SCALE GENOMIC DNA]</scope>
    <source>
        <strain evidence="1">ISS141</strain>
    </source>
</reference>
<protein>
    <submittedName>
        <fullName evidence="1">Uncharacterized protein</fullName>
    </submittedName>
</protein>